<dbReference type="InterPro" id="IPR051781">
    <property type="entry name" value="Metallo-dep_Hydrolase"/>
</dbReference>
<dbReference type="InterPro" id="IPR011059">
    <property type="entry name" value="Metal-dep_hydrolase_composite"/>
</dbReference>
<name>A0A5M6DCY8_9BACT</name>
<keyword evidence="2" id="KW-0732">Signal</keyword>
<dbReference type="RefSeq" id="WP_150075700.1">
    <property type="nucleotide sequence ID" value="NZ_VWOX01000003.1"/>
</dbReference>
<evidence type="ECO:0000313" key="6">
    <source>
        <dbReference type="Proteomes" id="UP000324479"/>
    </source>
</evidence>
<evidence type="ECO:0000256" key="1">
    <source>
        <dbReference type="SAM" id="MobiDB-lite"/>
    </source>
</evidence>
<dbReference type="InterPro" id="IPR032466">
    <property type="entry name" value="Metal_Hydrolase"/>
</dbReference>
<comment type="caution">
    <text evidence="5">The sequence shown here is derived from an EMBL/GenBank/DDBJ whole genome shotgun (WGS) entry which is preliminary data.</text>
</comment>
<dbReference type="InterPro" id="IPR013108">
    <property type="entry name" value="Amidohydro_3"/>
</dbReference>
<organism evidence="5 6">
    <name type="scientific">Roseiconus nitratireducens</name>
    <dbReference type="NCBI Taxonomy" id="2605748"/>
    <lineage>
        <taxon>Bacteria</taxon>
        <taxon>Pseudomonadati</taxon>
        <taxon>Planctomycetota</taxon>
        <taxon>Planctomycetia</taxon>
        <taxon>Pirellulales</taxon>
        <taxon>Pirellulaceae</taxon>
        <taxon>Roseiconus</taxon>
    </lineage>
</organism>
<feature type="chain" id="PRO_5024333617" evidence="2">
    <location>
        <begin position="20"/>
        <end position="1106"/>
    </location>
</feature>
<proteinExistence type="predicted"/>
<feature type="region of interest" description="Disordered" evidence="1">
    <location>
        <begin position="465"/>
        <end position="504"/>
    </location>
</feature>
<dbReference type="Pfam" id="PF07969">
    <property type="entry name" value="Amidohydro_3"/>
    <property type="match status" value="1"/>
</dbReference>
<dbReference type="SUPFAM" id="SSF51556">
    <property type="entry name" value="Metallo-dependent hydrolases"/>
    <property type="match status" value="2"/>
</dbReference>
<evidence type="ECO:0000313" key="5">
    <source>
        <dbReference type="EMBL" id="KAA5545431.1"/>
    </source>
</evidence>
<dbReference type="CDD" id="cd01309">
    <property type="entry name" value="Met_dep_hydrolase_C"/>
    <property type="match status" value="1"/>
</dbReference>
<feature type="region of interest" description="Disordered" evidence="1">
    <location>
        <begin position="567"/>
        <end position="632"/>
    </location>
</feature>
<gene>
    <name evidence="5" type="ORF">FYK55_07215</name>
</gene>
<feature type="domain" description="Amidohydrolase-related" evidence="3">
    <location>
        <begin position="943"/>
        <end position="1021"/>
    </location>
</feature>
<dbReference type="Gene3D" id="2.30.40.10">
    <property type="entry name" value="Urease, subunit C, domain 1"/>
    <property type="match status" value="1"/>
</dbReference>
<evidence type="ECO:0000259" key="3">
    <source>
        <dbReference type="Pfam" id="PF01979"/>
    </source>
</evidence>
<accession>A0A5M6DCY8</accession>
<dbReference type="InterPro" id="IPR006680">
    <property type="entry name" value="Amidohydro-rel"/>
</dbReference>
<reference evidence="5 6" key="1">
    <citation type="submission" date="2019-08" db="EMBL/GenBank/DDBJ databases">
        <authorList>
            <person name="Dhanesh K."/>
            <person name="Kumar G."/>
            <person name="Sasikala C."/>
            <person name="Venkata Ramana C."/>
        </authorList>
    </citation>
    <scope>NUCLEOTIDE SEQUENCE [LARGE SCALE GENOMIC DNA]</scope>
    <source>
        <strain evidence="5 6">JC645</strain>
    </source>
</reference>
<keyword evidence="5" id="KW-0378">Hydrolase</keyword>
<feature type="domain" description="Amidohydrolase 3" evidence="4">
    <location>
        <begin position="331"/>
        <end position="420"/>
    </location>
</feature>
<dbReference type="Proteomes" id="UP000324479">
    <property type="component" value="Unassembled WGS sequence"/>
</dbReference>
<evidence type="ECO:0000256" key="2">
    <source>
        <dbReference type="SAM" id="SignalP"/>
    </source>
</evidence>
<dbReference type="Gene3D" id="3.20.20.140">
    <property type="entry name" value="Metal-dependent hydrolases"/>
    <property type="match status" value="2"/>
</dbReference>
<dbReference type="SUPFAM" id="SSF51338">
    <property type="entry name" value="Composite domain of metallo-dependent hydrolases"/>
    <property type="match status" value="2"/>
</dbReference>
<dbReference type="GO" id="GO:0016810">
    <property type="term" value="F:hydrolase activity, acting on carbon-nitrogen (but not peptide) bonds"/>
    <property type="evidence" value="ECO:0007669"/>
    <property type="project" value="InterPro"/>
</dbReference>
<keyword evidence="6" id="KW-1185">Reference proteome</keyword>
<evidence type="ECO:0000259" key="4">
    <source>
        <dbReference type="Pfam" id="PF07969"/>
    </source>
</evidence>
<dbReference type="PANTHER" id="PTHR43135:SF3">
    <property type="entry name" value="ALPHA-D-RIBOSE 1-METHYLPHOSPHONATE 5-TRIPHOSPHATE DIPHOSPHATASE"/>
    <property type="match status" value="1"/>
</dbReference>
<dbReference type="AlphaFoldDB" id="A0A5M6DCY8"/>
<sequence length="1106" mass="121256">MRFGRWCLAWLALLGTAAAQPPGETQPVTGLRENSPDQYLLANARVVTEPGHVLPAASVLVRGTAISAVGADLQPPPGAKVIDCDGKTIYAGLIDSFGEVDVPDPPSTPDRHWNGYVQPRRRAAAAIGSVSGSDAYRRQGVTMRLIAPRGAIFNGDSCLVMLDGGNQPSLVYDQIAQHLTLTVPRGERRDDYPNSPMGAIALLRQTLSDARWYREAWQAYHSRPELDRPQMNSDLDHLASVLNGGRFVVDAPNERMAQRGEQLAREFTLDITLRGSGREYRDLASIRDGGRMVLLPVDFPEPPNVVSEAAADDVSLRDLMHWHFAPENPARLAEAGVRFCLTSDGLDSPKDFRKNLCTAVQRGLAADAALAALTTTPAQWLGVEQIAGRVRVGALANLVITDGDLFDADTKVLETWVSGQRFEHDAEDRPASDPLVGRWTTSIKHSGESVPVVLELSQNKSKWSGDLRLSAEDTGTDDQPQGEDAASETQSSPDQDDSDDSKSTAKLKDVVRAIDRLTAWVDLQPLSENLPAGPSRLTLVTVPDEQEVTVFCTVTFPDGEQVNLSWRRVPKTAKSDDAPGSGDNGEPSEEDSGEDSTTTESEKPDAEEPTDTSQATDSQDKSDSTTQQASLESVEVTFPLGGFGRVEPAAQSKAVLFRGATVWTCGDQGKLDQADVLIVDGKIQAVEPSIEPPSGCRIIDASGKHLTPGLIDCHSHMATDGGVNESGQAVTAEVRVGDFVDNSDINIYRQLAGGLTIANVLHGSANPIGGQNQVIKLRWGDSMEAIKMGSAPPGIKFALGENVKRSNSRSRTTRYPASRPGVEQLIRDRFLAAKAYRDRQQRWADGQRTGLPPRVDYELEALAEVLEGRRWIHCHSYRQDEIVALLDLLDEFDVTIGTLQHILEGYKVADRMLEHGAMGSSFSDWWAYKFEVYDAIPQNGAIMHDVGIVVSFNSDDAELARHMNTEAAKAVKYGDVAPQEALKFVTLNPARQLRIDDRVGSLEPGKDGDVVLWSGPPLSTLSRCEQTWIDGRLMFSLEQDREYRRRDSTWRSMLIRRLLDQDEPGKASGKSEMEEEDRWLRYDEFCHDHDHEDDGHAHDGQHQEAQ</sequence>
<dbReference type="PANTHER" id="PTHR43135">
    <property type="entry name" value="ALPHA-D-RIBOSE 1-METHYLPHOSPHONATE 5-TRIPHOSPHATE DIPHOSPHATASE"/>
    <property type="match status" value="1"/>
</dbReference>
<feature type="signal peptide" evidence="2">
    <location>
        <begin position="1"/>
        <end position="19"/>
    </location>
</feature>
<protein>
    <submittedName>
        <fullName evidence="5">Amidohydrolase family protein</fullName>
    </submittedName>
</protein>
<dbReference type="EMBL" id="VWOX01000003">
    <property type="protein sequence ID" value="KAA5545431.1"/>
    <property type="molecule type" value="Genomic_DNA"/>
</dbReference>
<dbReference type="Pfam" id="PF01979">
    <property type="entry name" value="Amidohydro_1"/>
    <property type="match status" value="1"/>
</dbReference>